<sequence length="68" mass="7836">MRSTTSIDLSTWTAPDTHGPPSANLLIRQISLLMKNFKRMAPQLRYKWELEPNNSRSDYIPSCSSLLR</sequence>
<proteinExistence type="predicted"/>
<dbReference type="EMBL" id="GL945443">
    <property type="protein sequence ID" value="EGO19439.1"/>
    <property type="molecule type" value="Genomic_DNA"/>
</dbReference>
<dbReference type="HOGENOM" id="CLU_2795528_0_0_1"/>
<dbReference type="AlphaFoldDB" id="F8PAZ9"/>
<dbReference type="RefSeq" id="XP_007323572.1">
    <property type="nucleotide sequence ID" value="XM_007323510.1"/>
</dbReference>
<dbReference type="KEGG" id="sla:SERLADRAFT_478842"/>
<reference evidence="1" key="1">
    <citation type="submission" date="2011-04" db="EMBL/GenBank/DDBJ databases">
        <title>Evolution of plant cell wall degrading machinery underlies the functional diversity of forest fungi.</title>
        <authorList>
            <consortium name="US DOE Joint Genome Institute (JGI-PGF)"/>
            <person name="Eastwood D.C."/>
            <person name="Floudas D."/>
            <person name="Binder M."/>
            <person name="Majcherczyk A."/>
            <person name="Schneider P."/>
            <person name="Aerts A."/>
            <person name="Asiegbu F.O."/>
            <person name="Baker S.E."/>
            <person name="Barry K."/>
            <person name="Bendiksby M."/>
            <person name="Blumentritt M."/>
            <person name="Coutinho P.M."/>
            <person name="Cullen D."/>
            <person name="Cullen D."/>
            <person name="Gathman A."/>
            <person name="Goodell B."/>
            <person name="Henrissat B."/>
            <person name="Ihrmark K."/>
            <person name="Kauserud H."/>
            <person name="Kohler A."/>
            <person name="LaButti K."/>
            <person name="Lapidus A."/>
            <person name="Lavin J.L."/>
            <person name="Lee Y.-H."/>
            <person name="Lindquist E."/>
            <person name="Lilly W."/>
            <person name="Lucas S."/>
            <person name="Morin E."/>
            <person name="Murat C."/>
            <person name="Oguiza J.A."/>
            <person name="Park J."/>
            <person name="Pisabarro A.G."/>
            <person name="Riley R."/>
            <person name="Rosling A."/>
            <person name="Salamov A."/>
            <person name="Schmidt O."/>
            <person name="Schmutz J."/>
            <person name="Skrede I."/>
            <person name="Stenlid J."/>
            <person name="Wiebenga A."/>
            <person name="Xie X."/>
            <person name="Kues U."/>
            <person name="Hibbett D.S."/>
            <person name="Hoffmeister D."/>
            <person name="Hogberg N."/>
            <person name="Martin F."/>
            <person name="Grigoriev I.V."/>
            <person name="Watkinson S.C."/>
        </authorList>
    </citation>
    <scope>NUCLEOTIDE SEQUENCE</scope>
    <source>
        <strain evidence="1">S7.9</strain>
    </source>
</reference>
<accession>F8PAZ9</accession>
<gene>
    <name evidence="1" type="ORF">SERLADRAFT_478842</name>
</gene>
<dbReference type="GeneID" id="18821243"/>
<evidence type="ECO:0000313" key="1">
    <source>
        <dbReference type="EMBL" id="EGO19439.1"/>
    </source>
</evidence>
<name>F8PAZ9_SERL9</name>
<protein>
    <submittedName>
        <fullName evidence="1">Uncharacterized protein</fullName>
    </submittedName>
</protein>
<organism>
    <name type="scientific">Serpula lacrymans var. lacrymans (strain S7.9)</name>
    <name type="common">Dry rot fungus</name>
    <dbReference type="NCBI Taxonomy" id="578457"/>
    <lineage>
        <taxon>Eukaryota</taxon>
        <taxon>Fungi</taxon>
        <taxon>Dikarya</taxon>
        <taxon>Basidiomycota</taxon>
        <taxon>Agaricomycotina</taxon>
        <taxon>Agaricomycetes</taxon>
        <taxon>Agaricomycetidae</taxon>
        <taxon>Boletales</taxon>
        <taxon>Coniophorineae</taxon>
        <taxon>Serpulaceae</taxon>
        <taxon>Serpula</taxon>
    </lineage>
</organism>
<dbReference type="Proteomes" id="UP000008064">
    <property type="component" value="Unassembled WGS sequence"/>
</dbReference>